<feature type="domain" description="Dienelactone hydrolase" evidence="1">
    <location>
        <begin position="38"/>
        <end position="264"/>
    </location>
</feature>
<proteinExistence type="predicted"/>
<reference evidence="2" key="1">
    <citation type="submission" date="2020-11" db="EMBL/GenBank/DDBJ databases">
        <authorList>
            <consortium name="DOE Joint Genome Institute"/>
            <person name="Ahrendt S."/>
            <person name="Riley R."/>
            <person name="Andreopoulos W."/>
            <person name="Labutti K."/>
            <person name="Pangilinan J."/>
            <person name="Ruiz-Duenas F.J."/>
            <person name="Barrasa J.M."/>
            <person name="Sanchez-Garcia M."/>
            <person name="Camarero S."/>
            <person name="Miyauchi S."/>
            <person name="Serrano A."/>
            <person name="Linde D."/>
            <person name="Babiker R."/>
            <person name="Drula E."/>
            <person name="Ayuso-Fernandez I."/>
            <person name="Pacheco R."/>
            <person name="Padilla G."/>
            <person name="Ferreira P."/>
            <person name="Barriuso J."/>
            <person name="Kellner H."/>
            <person name="Castanera R."/>
            <person name="Alfaro M."/>
            <person name="Ramirez L."/>
            <person name="Pisabarro A.G."/>
            <person name="Kuo A."/>
            <person name="Tritt A."/>
            <person name="Lipzen A."/>
            <person name="He G."/>
            <person name="Yan M."/>
            <person name="Ng V."/>
            <person name="Cullen D."/>
            <person name="Martin F."/>
            <person name="Rosso M.-N."/>
            <person name="Henrissat B."/>
            <person name="Hibbett D."/>
            <person name="Martinez A.T."/>
            <person name="Grigoriev I.V."/>
        </authorList>
    </citation>
    <scope>NUCLEOTIDE SEQUENCE</scope>
    <source>
        <strain evidence="2">CBS 247.69</strain>
    </source>
</reference>
<dbReference type="OrthoDB" id="10019231at2759"/>
<protein>
    <submittedName>
        <fullName evidence="2">Dienelactone hydrolase endo-1,3,1,4-beta-D-glucanase</fullName>
    </submittedName>
</protein>
<dbReference type="InterPro" id="IPR002925">
    <property type="entry name" value="Dienelactn_hydro"/>
</dbReference>
<keyword evidence="3" id="KW-1185">Reference proteome</keyword>
<dbReference type="Pfam" id="PF01738">
    <property type="entry name" value="DLH"/>
    <property type="match status" value="1"/>
</dbReference>
<organism evidence="2 3">
    <name type="scientific">Collybia nuda</name>
    <dbReference type="NCBI Taxonomy" id="64659"/>
    <lineage>
        <taxon>Eukaryota</taxon>
        <taxon>Fungi</taxon>
        <taxon>Dikarya</taxon>
        <taxon>Basidiomycota</taxon>
        <taxon>Agaricomycotina</taxon>
        <taxon>Agaricomycetes</taxon>
        <taxon>Agaricomycetidae</taxon>
        <taxon>Agaricales</taxon>
        <taxon>Tricholomatineae</taxon>
        <taxon>Clitocybaceae</taxon>
        <taxon>Collybia</taxon>
    </lineage>
</organism>
<evidence type="ECO:0000313" key="3">
    <source>
        <dbReference type="Proteomes" id="UP000807353"/>
    </source>
</evidence>
<dbReference type="SUPFAM" id="SSF53474">
    <property type="entry name" value="alpha/beta-Hydrolases"/>
    <property type="match status" value="1"/>
</dbReference>
<sequence length="267" mass="29067">MACPDCTTGSILPGEPTGTLSTQGAYFTSGLTGEMPSKRAVLLLTDGFGLPLKNSKILADNLATCLGCDVWVPDYFEGKPLIALHHLLIPDRAGVKMGVLDWLKFVLIAVPRVPAFISSRPSVVDARLAKFVAAIQAEKKYEKIGAVGYCYGGSTAIRLGATDLVRSIVICHPGGFTIPEAQAIKVPAAWVCAEDDLFFSKDLRLKTEAIFGQRKGKDNFIEYEFKDYKGTAHGFAARPNLALPEVKEAHEKAFEQTVEWFQKTLTI</sequence>
<dbReference type="PANTHER" id="PTHR17630">
    <property type="entry name" value="DIENELACTONE HYDROLASE"/>
    <property type="match status" value="1"/>
</dbReference>
<gene>
    <name evidence="2" type="ORF">BDZ94DRAFT_193010</name>
</gene>
<name>A0A9P6CA04_9AGAR</name>
<dbReference type="InterPro" id="IPR029058">
    <property type="entry name" value="AB_hydrolase_fold"/>
</dbReference>
<dbReference type="GO" id="GO:0016787">
    <property type="term" value="F:hydrolase activity"/>
    <property type="evidence" value="ECO:0007669"/>
    <property type="project" value="UniProtKB-KW"/>
</dbReference>
<keyword evidence="2" id="KW-0378">Hydrolase</keyword>
<evidence type="ECO:0000313" key="2">
    <source>
        <dbReference type="EMBL" id="KAF9457747.1"/>
    </source>
</evidence>
<dbReference type="PANTHER" id="PTHR17630:SF44">
    <property type="entry name" value="PROTEIN AIM2"/>
    <property type="match status" value="1"/>
</dbReference>
<dbReference type="AlphaFoldDB" id="A0A9P6CA04"/>
<evidence type="ECO:0000259" key="1">
    <source>
        <dbReference type="Pfam" id="PF01738"/>
    </source>
</evidence>
<comment type="caution">
    <text evidence="2">The sequence shown here is derived from an EMBL/GenBank/DDBJ whole genome shotgun (WGS) entry which is preliminary data.</text>
</comment>
<dbReference type="EMBL" id="MU150360">
    <property type="protein sequence ID" value="KAF9457747.1"/>
    <property type="molecule type" value="Genomic_DNA"/>
</dbReference>
<accession>A0A9P6CA04</accession>
<dbReference type="Gene3D" id="3.40.50.1820">
    <property type="entry name" value="alpha/beta hydrolase"/>
    <property type="match status" value="1"/>
</dbReference>
<dbReference type="Proteomes" id="UP000807353">
    <property type="component" value="Unassembled WGS sequence"/>
</dbReference>